<keyword evidence="2" id="KW-1185">Reference proteome</keyword>
<name>A0A653FSJ6_9CAUD</name>
<dbReference type="KEGG" id="vg:55806577"/>
<dbReference type="GeneID" id="55806577"/>
<evidence type="ECO:0000313" key="1">
    <source>
        <dbReference type="EMBL" id="VUD39087.1"/>
    </source>
</evidence>
<evidence type="ECO:0000313" key="2">
    <source>
        <dbReference type="Proteomes" id="UP000423183"/>
    </source>
</evidence>
<dbReference type="RefSeq" id="YP_009877388.1">
    <property type="nucleotide sequence ID" value="NC_049390.1"/>
</dbReference>
<sequence>MVMPPILKFDIVSVALKDDLKACLFFCFT</sequence>
<accession>A0A653FSJ6</accession>
<reference evidence="1" key="1">
    <citation type="submission" date="2020-02" db="EMBL/GenBank/DDBJ databases">
        <authorList>
            <person name="Petit M.-A."/>
            <person name="Lossouarn J."/>
        </authorList>
    </citation>
    <scope>NUCLEOTIDE SEQUENCE</scope>
</reference>
<protein>
    <submittedName>
        <fullName evidence="1">Uncharacterized protein</fullName>
    </submittedName>
</protein>
<dbReference type="Proteomes" id="UP000423183">
    <property type="component" value="Chromosome"/>
</dbReference>
<organism evidence="1">
    <name type="scientific">Peduovirus P24A7b</name>
    <dbReference type="NCBI Taxonomy" id="2844219"/>
    <lineage>
        <taxon>Viruses</taxon>
        <taxon>Duplodnaviria</taxon>
        <taxon>Heunggongvirae</taxon>
        <taxon>Uroviricota</taxon>
        <taxon>Caudoviricetes</taxon>
        <taxon>Peduoviridae</taxon>
        <taxon>Peduovirus</taxon>
    </lineage>
</organism>
<proteinExistence type="predicted"/>
<dbReference type="EMBL" id="LR595887">
    <property type="protein sequence ID" value="VUD39087.1"/>
    <property type="molecule type" value="Genomic_DNA"/>
</dbReference>